<proteinExistence type="predicted"/>
<dbReference type="AlphaFoldDB" id="A0A449AZS5"/>
<dbReference type="Proteomes" id="UP000289862">
    <property type="component" value="Plasmid 2"/>
</dbReference>
<gene>
    <name evidence="2" type="primary">nifU</name>
    <name evidence="2" type="ORF">NCTC10186_00502</name>
</gene>
<evidence type="ECO:0000259" key="1">
    <source>
        <dbReference type="Pfam" id="PF01592"/>
    </source>
</evidence>
<dbReference type="GO" id="GO:0051536">
    <property type="term" value="F:iron-sulfur cluster binding"/>
    <property type="evidence" value="ECO:0007669"/>
    <property type="project" value="InterPro"/>
</dbReference>
<dbReference type="OrthoDB" id="9804157at2"/>
<dbReference type="RefSeq" id="WP_119571874.1">
    <property type="nucleotide sequence ID" value="NZ_LR215032.1"/>
</dbReference>
<keyword evidence="3" id="KW-1185">Reference proteome</keyword>
<dbReference type="NCBIfam" id="TIGR01994">
    <property type="entry name" value="SUF_scaf_2"/>
    <property type="match status" value="1"/>
</dbReference>
<evidence type="ECO:0000313" key="3">
    <source>
        <dbReference type="Proteomes" id="UP000289862"/>
    </source>
</evidence>
<evidence type="ECO:0000313" key="2">
    <source>
        <dbReference type="EMBL" id="VEU73013.1"/>
    </source>
</evidence>
<dbReference type="GO" id="GO:0005506">
    <property type="term" value="F:iron ion binding"/>
    <property type="evidence" value="ECO:0007669"/>
    <property type="project" value="InterPro"/>
</dbReference>
<sequence length="140" mass="16358">MHFNPNQAREIIMKHYMQPNNRENLDPNQETKTYFSNTCSDKLDLQLYWDGEILKDAKFQGNGCAIFVASTDIFLSLIQNKTKTEITELAKLFNKFVNQEELSQTKINQLENLWVFYNVKTHLNRVACATLTSNTFINEK</sequence>
<dbReference type="Gene3D" id="3.90.1010.10">
    <property type="match status" value="1"/>
</dbReference>
<dbReference type="EMBL" id="LR215032">
    <property type="protein sequence ID" value="VEU73013.1"/>
    <property type="molecule type" value="Genomic_DNA"/>
</dbReference>
<accession>A0A449AZS5</accession>
<feature type="domain" description="NIF system FeS cluster assembly NifU N-terminal" evidence="1">
    <location>
        <begin position="9"/>
        <end position="89"/>
    </location>
</feature>
<organism evidence="2 3">
    <name type="scientific">Mycoplasmopsis gallopavonis</name>
    <dbReference type="NCBI Taxonomy" id="76629"/>
    <lineage>
        <taxon>Bacteria</taxon>
        <taxon>Bacillati</taxon>
        <taxon>Mycoplasmatota</taxon>
        <taxon>Mycoplasmoidales</taxon>
        <taxon>Metamycoplasmataceae</taxon>
        <taxon>Mycoplasmopsis</taxon>
    </lineage>
</organism>
<name>A0A449AZS5_9BACT</name>
<keyword evidence="2" id="KW-0614">Plasmid</keyword>
<geneLocation type="plasmid" evidence="2 3">
    <name>2</name>
</geneLocation>
<reference evidence="2 3" key="1">
    <citation type="submission" date="2019-01" db="EMBL/GenBank/DDBJ databases">
        <authorList>
            <consortium name="Pathogen Informatics"/>
        </authorList>
    </citation>
    <scope>NUCLEOTIDE SEQUENCE [LARGE SCALE GENOMIC DNA]</scope>
    <source>
        <strain evidence="2 3">NCTC10186</strain>
        <plasmid evidence="3">2</plasmid>
    </source>
</reference>
<dbReference type="KEGG" id="mgal:NCTC10186_00502"/>
<dbReference type="InterPro" id="IPR002871">
    <property type="entry name" value="NIF_FeS_clus_asmbl_NifU_N"/>
</dbReference>
<protein>
    <submittedName>
        <fullName evidence="2">Nitrogen fixation protein NIFU</fullName>
    </submittedName>
</protein>
<dbReference type="Pfam" id="PF01592">
    <property type="entry name" value="NifU_N"/>
    <property type="match status" value="1"/>
</dbReference>
<dbReference type="SUPFAM" id="SSF82649">
    <property type="entry name" value="SufE/NifU"/>
    <property type="match status" value="1"/>
</dbReference>
<dbReference type="CDD" id="cd06664">
    <property type="entry name" value="IscU_like"/>
    <property type="match status" value="1"/>
</dbReference>
<dbReference type="GO" id="GO:0016226">
    <property type="term" value="P:iron-sulfur cluster assembly"/>
    <property type="evidence" value="ECO:0007669"/>
    <property type="project" value="InterPro"/>
</dbReference>